<dbReference type="EMBL" id="LGIA01000181">
    <property type="protein sequence ID" value="KOH43597.1"/>
    <property type="molecule type" value="Genomic_DNA"/>
</dbReference>
<accession>A0A0L8V5W5</accession>
<dbReference type="STRING" id="1409788.NC99_35170"/>
<proteinExistence type="predicted"/>
<keyword evidence="2" id="KW-1185">Reference proteome</keyword>
<dbReference type="AlphaFoldDB" id="A0A0L8V5W5"/>
<name>A0A0L8V5W5_9BACT</name>
<gene>
    <name evidence="1" type="ORF">NC99_35170</name>
</gene>
<sequence>MQFIRDIGQNTDEQTNTADFEHFFICELKIAYCEKMITSSIIVLGDKKGFFHLPKIQPYSFAN</sequence>
<reference evidence="2" key="1">
    <citation type="submission" date="2015-07" db="EMBL/GenBank/DDBJ databases">
        <title>Genome sequencing of Sunxiuqinia dokdonensis strain SK.</title>
        <authorList>
            <person name="Ahn S."/>
            <person name="Kim B.-C."/>
        </authorList>
    </citation>
    <scope>NUCLEOTIDE SEQUENCE [LARGE SCALE GENOMIC DNA]</scope>
    <source>
        <strain evidence="2">SK</strain>
    </source>
</reference>
<organism evidence="1 2">
    <name type="scientific">Sunxiuqinia dokdonensis</name>
    <dbReference type="NCBI Taxonomy" id="1409788"/>
    <lineage>
        <taxon>Bacteria</taxon>
        <taxon>Pseudomonadati</taxon>
        <taxon>Bacteroidota</taxon>
        <taxon>Bacteroidia</taxon>
        <taxon>Marinilabiliales</taxon>
        <taxon>Prolixibacteraceae</taxon>
        <taxon>Sunxiuqinia</taxon>
    </lineage>
</organism>
<comment type="caution">
    <text evidence="1">The sequence shown here is derived from an EMBL/GenBank/DDBJ whole genome shotgun (WGS) entry which is preliminary data.</text>
</comment>
<dbReference type="Proteomes" id="UP000036958">
    <property type="component" value="Unassembled WGS sequence"/>
</dbReference>
<protein>
    <submittedName>
        <fullName evidence="1">Uncharacterized protein</fullName>
    </submittedName>
</protein>
<evidence type="ECO:0000313" key="1">
    <source>
        <dbReference type="EMBL" id="KOH43597.1"/>
    </source>
</evidence>
<evidence type="ECO:0000313" key="2">
    <source>
        <dbReference type="Proteomes" id="UP000036958"/>
    </source>
</evidence>